<dbReference type="FunFam" id="3.30.300.10:FF:000001">
    <property type="entry name" value="S-adenosylmethionine synthase"/>
    <property type="match status" value="1"/>
</dbReference>
<dbReference type="InterPro" id="IPR022636">
    <property type="entry name" value="S-AdoMet_synthetase_sfam"/>
</dbReference>
<dbReference type="Proteomes" id="UP000189670">
    <property type="component" value="Unassembled WGS sequence"/>
</dbReference>
<proteinExistence type="predicted"/>
<dbReference type="InterPro" id="IPR022631">
    <property type="entry name" value="ADOMET_SYNTHASE_CS"/>
</dbReference>
<evidence type="ECO:0000256" key="1">
    <source>
        <dbReference type="ARBA" id="ARBA00022723"/>
    </source>
</evidence>
<dbReference type="Pfam" id="PF02772">
    <property type="entry name" value="S-AdoMet_synt_M"/>
    <property type="match status" value="1"/>
</dbReference>
<comment type="caution">
    <text evidence="4">The sequence shown here is derived from an EMBL/GenBank/DDBJ whole genome shotgun (WGS) entry which is preliminary data.</text>
</comment>
<evidence type="ECO:0000259" key="3">
    <source>
        <dbReference type="Pfam" id="PF02772"/>
    </source>
</evidence>
<feature type="domain" description="S-adenosylmethionine synthetase N-terminal" evidence="2">
    <location>
        <begin position="4"/>
        <end position="102"/>
    </location>
</feature>
<dbReference type="EMBL" id="ATBP01003629">
    <property type="protein sequence ID" value="ETR64800.1"/>
    <property type="molecule type" value="Genomic_DNA"/>
</dbReference>
<reference evidence="5" key="1">
    <citation type="submission" date="2012-11" db="EMBL/GenBank/DDBJ databases">
        <authorList>
            <person name="Lucero-Rivera Y.E."/>
            <person name="Tovar-Ramirez D."/>
        </authorList>
    </citation>
    <scope>NUCLEOTIDE SEQUENCE [LARGE SCALE GENOMIC DNA]</scope>
    <source>
        <strain evidence="5">Araruama</strain>
    </source>
</reference>
<dbReference type="GO" id="GO:0005524">
    <property type="term" value="F:ATP binding"/>
    <property type="evidence" value="ECO:0007669"/>
    <property type="project" value="InterPro"/>
</dbReference>
<dbReference type="InterPro" id="IPR002133">
    <property type="entry name" value="S-AdoMet_synthetase"/>
</dbReference>
<dbReference type="InterPro" id="IPR022629">
    <property type="entry name" value="S-AdoMet_synt_central"/>
</dbReference>
<sequence>MKNNFVFTSESVTEGHPDKICDQISDTVLDAALKQDPQSRVACETMITTGMVVVAGEITTQAQIDLSTLVRQTIKEIGYDNSDKGFDANTCAVVTALDKQSPDISQGVTEGQGLHTEQGAGDQGMMFGYACDQTPQYMPLPITLAQQL</sequence>
<dbReference type="Gene3D" id="3.30.300.10">
    <property type="match status" value="3"/>
</dbReference>
<dbReference type="GO" id="GO:0046872">
    <property type="term" value="F:metal ion binding"/>
    <property type="evidence" value="ECO:0007669"/>
    <property type="project" value="UniProtKB-KW"/>
</dbReference>
<name>A0A1V1NQE9_9BACT</name>
<dbReference type="GO" id="GO:0006556">
    <property type="term" value="P:S-adenosylmethionine biosynthetic process"/>
    <property type="evidence" value="ECO:0007669"/>
    <property type="project" value="InterPro"/>
</dbReference>
<dbReference type="PANTHER" id="PTHR11964">
    <property type="entry name" value="S-ADENOSYLMETHIONINE SYNTHETASE"/>
    <property type="match status" value="1"/>
</dbReference>
<evidence type="ECO:0000259" key="2">
    <source>
        <dbReference type="Pfam" id="PF00438"/>
    </source>
</evidence>
<accession>A0A1V1NQE9</accession>
<feature type="domain" description="S-adenosylmethionine synthetase central" evidence="3">
    <location>
        <begin position="117"/>
        <end position="148"/>
    </location>
</feature>
<protein>
    <recommendedName>
        <fullName evidence="6">Methionine adenosyltransferase</fullName>
    </recommendedName>
</protein>
<keyword evidence="1" id="KW-0479">Metal-binding</keyword>
<gene>
    <name evidence="4" type="ORF">OMM_15327</name>
</gene>
<dbReference type="Pfam" id="PF00438">
    <property type="entry name" value="S-AdoMet_synt_N"/>
    <property type="match status" value="1"/>
</dbReference>
<dbReference type="AlphaFoldDB" id="A0A1V1NQE9"/>
<evidence type="ECO:0000313" key="4">
    <source>
        <dbReference type="EMBL" id="ETR64800.1"/>
    </source>
</evidence>
<dbReference type="GO" id="GO:0004478">
    <property type="term" value="F:methionine adenosyltransferase activity"/>
    <property type="evidence" value="ECO:0007669"/>
    <property type="project" value="InterPro"/>
</dbReference>
<dbReference type="SUPFAM" id="SSF55973">
    <property type="entry name" value="S-adenosylmethionine synthetase"/>
    <property type="match status" value="2"/>
</dbReference>
<dbReference type="PROSITE" id="PS00376">
    <property type="entry name" value="ADOMET_SYNTHASE_1"/>
    <property type="match status" value="1"/>
</dbReference>
<organism evidence="4 5">
    <name type="scientific">Candidatus Magnetoglobus multicellularis str. Araruama</name>
    <dbReference type="NCBI Taxonomy" id="890399"/>
    <lineage>
        <taxon>Bacteria</taxon>
        <taxon>Pseudomonadati</taxon>
        <taxon>Thermodesulfobacteriota</taxon>
        <taxon>Desulfobacteria</taxon>
        <taxon>Desulfobacterales</taxon>
        <taxon>Desulfobacteraceae</taxon>
        <taxon>Candidatus Magnetoglobus</taxon>
    </lineage>
</organism>
<dbReference type="InterPro" id="IPR022628">
    <property type="entry name" value="S-AdoMet_synt_N"/>
</dbReference>
<evidence type="ECO:0000313" key="5">
    <source>
        <dbReference type="Proteomes" id="UP000189670"/>
    </source>
</evidence>
<evidence type="ECO:0008006" key="6">
    <source>
        <dbReference type="Google" id="ProtNLM"/>
    </source>
</evidence>
<feature type="non-terminal residue" evidence="4">
    <location>
        <position position="148"/>
    </location>
</feature>